<protein>
    <submittedName>
        <fullName evidence="2">Uncharacterized protein</fullName>
    </submittedName>
</protein>
<sequence length="127" mass="13883">MPHHPPVVAWRPEQPEQHWAPPGIRTAPRQCPAGKAPGWGSMLNSLPAPRSIARWTVPVLHAMPRRACCRVAVCCPRSPSEPPNLSGAMVIHGVPWLTMVVRGNGGSGKKIPESFYRLDTLDTRMVA</sequence>
<accession>A0A0S4VHF1</accession>
<evidence type="ECO:0000313" key="2">
    <source>
        <dbReference type="EMBL" id="CUV34024.1"/>
    </source>
</evidence>
<dbReference type="AlphaFoldDB" id="A0A0S4VHF1"/>
<organism evidence="2">
    <name type="scientific">Ralstonia solanacearum</name>
    <name type="common">Pseudomonas solanacearum</name>
    <dbReference type="NCBI Taxonomy" id="305"/>
    <lineage>
        <taxon>Bacteria</taxon>
        <taxon>Pseudomonadati</taxon>
        <taxon>Pseudomonadota</taxon>
        <taxon>Betaproteobacteria</taxon>
        <taxon>Burkholderiales</taxon>
        <taxon>Burkholderiaceae</taxon>
        <taxon>Ralstonia</taxon>
        <taxon>Ralstonia solanacearum species complex</taxon>
    </lineage>
</organism>
<name>A0A0S4VHF1_RALSL</name>
<proteinExistence type="predicted"/>
<evidence type="ECO:0000313" key="1">
    <source>
        <dbReference type="EMBL" id="CUV23896.1"/>
    </source>
</evidence>
<reference evidence="2" key="1">
    <citation type="submission" date="2015-10" db="EMBL/GenBank/DDBJ databases">
        <authorList>
            <person name="Gilbert D.G."/>
        </authorList>
    </citation>
    <scope>NUCLEOTIDE SEQUENCE</scope>
    <source>
        <strain evidence="2">Phyl III-seqv23</strain>
    </source>
</reference>
<dbReference type="EMBL" id="LN899823">
    <property type="protein sequence ID" value="CUV23896.1"/>
    <property type="molecule type" value="Genomic_DNA"/>
</dbReference>
<gene>
    <name evidence="1" type="ORF">RUN1744_v1_510017</name>
    <name evidence="2" type="ORF">TD1301_v1_700018</name>
</gene>
<dbReference type="EMBL" id="LN899825">
    <property type="protein sequence ID" value="CUV34024.1"/>
    <property type="molecule type" value="Genomic_DNA"/>
</dbReference>